<dbReference type="PANTHER" id="PTHR24102">
    <property type="entry name" value="PHD FINGER PROTEIN"/>
    <property type="match status" value="1"/>
</dbReference>
<proteinExistence type="predicted"/>
<dbReference type="AlphaFoldDB" id="A0A8K9WZZ8"/>
<organism evidence="8 9">
    <name type="scientific">Oncorhynchus mykiss</name>
    <name type="common">Rainbow trout</name>
    <name type="synonym">Salmo gairdneri</name>
    <dbReference type="NCBI Taxonomy" id="8022"/>
    <lineage>
        <taxon>Eukaryota</taxon>
        <taxon>Metazoa</taxon>
        <taxon>Chordata</taxon>
        <taxon>Craniata</taxon>
        <taxon>Vertebrata</taxon>
        <taxon>Euteleostomi</taxon>
        <taxon>Actinopterygii</taxon>
        <taxon>Neopterygii</taxon>
        <taxon>Teleostei</taxon>
        <taxon>Protacanthopterygii</taxon>
        <taxon>Salmoniformes</taxon>
        <taxon>Salmonidae</taxon>
        <taxon>Salmoninae</taxon>
        <taxon>Oncorhynchus</taxon>
    </lineage>
</organism>
<name>A0A8K9WZZ8_ONCMY</name>
<dbReference type="SUPFAM" id="SSF57903">
    <property type="entry name" value="FYVE/PHD zinc finger"/>
    <property type="match status" value="1"/>
</dbReference>
<evidence type="ECO:0000256" key="3">
    <source>
        <dbReference type="ARBA" id="ARBA00022833"/>
    </source>
</evidence>
<evidence type="ECO:0000313" key="9">
    <source>
        <dbReference type="Proteomes" id="UP000694395"/>
    </source>
</evidence>
<feature type="region of interest" description="Disordered" evidence="6">
    <location>
        <begin position="400"/>
        <end position="464"/>
    </location>
</feature>
<dbReference type="InterPro" id="IPR011011">
    <property type="entry name" value="Znf_FYVE_PHD"/>
</dbReference>
<sequence>MELQCLQEALKVEIQCHQDGELKKQLHERHDRITALSEKQKKLTVRSCPVGGATKPLSLIKPPPPPSSQSISISVLPANPVAKTAPVAMVTAHMTGGQKVVSGSAAPGSSSSPPPLQTSSINLQTNRGSGGAVLQPYSRREMLGNLTVVPIKVPQVSSLHRLSGQTSTVLPQVQPKSVIPASLLPSHSPVSLPREQPASLLLSHSPVSLPREQPASLLLSHSPVSLPQEQPASQKQSSCQALSLLNLQRATAVVSPKSHAHSFNHTHSSSHTLTQSHTLGPALPTANSTFSPERLSIGQGDTATFTTSSPPPLAQALVSPLAQTLASPLAQTLVSPLAQTLVSPLAQTLASPLAQTLVSPLAQTLVSPLAQTLVSPLAQTLVSPLAQTLVSPLAQTQSLSPAQTQSLSPAQTQSLSPAQTHSLSPAQTQPLSPAQTQSLSPALAWPGGISPTSTSSSSPTATSASVAPGVTFSIISASPPADTGNNRVWTISEAVKVQPLVFNTDNKLKIIQPEAETPSSSQDSPGGPQGADSPSQEIPSITSTTNPSTSPSSTPAKKKKKDEDPEKMSFMVALGLVTTETLEEIQTKRQERKRRSTANPAYSGLVQPERKRLASNYLNDPLFLSVRATGDYRWKEELEHDEHCSVCKGDGELQLCHNCPRAYHPDCLHPPLKTPPRGVWVCTKCQKKVLNKENMSWPQNFVQSYVTHKTVREGEKRSLLRRNVELKKECAHLEEQDQQLSTSLTKVMDVRERLIGQQRNTQSSLERLKALIRLIQRDQMIQVTMTATATTTGVSLLSLPWIKPSGAATHTVPPAGPSMLLQQKTLVMPQSQTQSQAQSNV</sequence>
<feature type="domain" description="PHD-type" evidence="7">
    <location>
        <begin position="641"/>
        <end position="688"/>
    </location>
</feature>
<evidence type="ECO:0000256" key="2">
    <source>
        <dbReference type="ARBA" id="ARBA00022771"/>
    </source>
</evidence>
<protein>
    <submittedName>
        <fullName evidence="8">PHD finger protein 21B</fullName>
    </submittedName>
</protein>
<keyword evidence="2 4" id="KW-0863">Zinc-finger</keyword>
<feature type="compositionally biased region" description="Polar residues" evidence="6">
    <location>
        <begin position="400"/>
        <end position="440"/>
    </location>
</feature>
<dbReference type="Pfam" id="PF00628">
    <property type="entry name" value="PHD"/>
    <property type="match status" value="1"/>
</dbReference>
<evidence type="ECO:0000313" key="8">
    <source>
        <dbReference type="Ensembl" id="ENSOMYP00000125697.1"/>
    </source>
</evidence>
<feature type="compositionally biased region" description="Polar residues" evidence="6">
    <location>
        <begin position="299"/>
        <end position="308"/>
    </location>
</feature>
<dbReference type="InterPro" id="IPR019787">
    <property type="entry name" value="Znf_PHD-finger"/>
</dbReference>
<feature type="region of interest" description="Disordered" evidence="6">
    <location>
        <begin position="99"/>
        <end position="132"/>
    </location>
</feature>
<reference evidence="8" key="3">
    <citation type="submission" date="2025-09" db="UniProtKB">
        <authorList>
            <consortium name="Ensembl"/>
        </authorList>
    </citation>
    <scope>IDENTIFICATION</scope>
</reference>
<reference evidence="8" key="1">
    <citation type="submission" date="2020-07" db="EMBL/GenBank/DDBJ databases">
        <title>A long reads based de novo assembly of the rainbow trout Arlee double haploid line genome.</title>
        <authorList>
            <person name="Gao G."/>
            <person name="Palti Y."/>
        </authorList>
    </citation>
    <scope>NUCLEOTIDE SEQUENCE [LARGE SCALE GENOMIC DNA]</scope>
</reference>
<reference evidence="8" key="2">
    <citation type="submission" date="2025-08" db="UniProtKB">
        <authorList>
            <consortium name="Ensembl"/>
        </authorList>
    </citation>
    <scope>IDENTIFICATION</scope>
</reference>
<evidence type="ECO:0000256" key="5">
    <source>
        <dbReference type="SAM" id="Coils"/>
    </source>
</evidence>
<dbReference type="GeneTree" id="ENSGT00940000161105"/>
<dbReference type="Ensembl" id="ENSOMYT00000151100.1">
    <property type="protein sequence ID" value="ENSOMYP00000125697.1"/>
    <property type="gene ID" value="ENSOMYG00000064095.1"/>
</dbReference>
<feature type="compositionally biased region" description="Low complexity" evidence="6">
    <location>
        <begin position="539"/>
        <end position="555"/>
    </location>
</feature>
<dbReference type="SMART" id="SM00249">
    <property type="entry name" value="PHD"/>
    <property type="match status" value="1"/>
</dbReference>
<dbReference type="PANTHER" id="PTHR24102:SF18">
    <property type="entry name" value="PHD FINGER PROTEIN 21B"/>
    <property type="match status" value="1"/>
</dbReference>
<feature type="region of interest" description="Disordered" evidence="6">
    <location>
        <begin position="260"/>
        <end position="311"/>
    </location>
</feature>
<evidence type="ECO:0000256" key="1">
    <source>
        <dbReference type="ARBA" id="ARBA00022723"/>
    </source>
</evidence>
<dbReference type="InterPro" id="IPR013083">
    <property type="entry name" value="Znf_RING/FYVE/PHD"/>
</dbReference>
<keyword evidence="3" id="KW-0862">Zinc</keyword>
<evidence type="ECO:0000259" key="7">
    <source>
        <dbReference type="PROSITE" id="PS50016"/>
    </source>
</evidence>
<feature type="region of interest" description="Disordered" evidence="6">
    <location>
        <begin position="584"/>
        <end position="605"/>
    </location>
</feature>
<feature type="compositionally biased region" description="Low complexity" evidence="6">
    <location>
        <begin position="265"/>
        <end position="278"/>
    </location>
</feature>
<feature type="compositionally biased region" description="Polar residues" evidence="6">
    <location>
        <begin position="117"/>
        <end position="127"/>
    </location>
</feature>
<feature type="compositionally biased region" description="Low complexity" evidence="6">
    <location>
        <begin position="102"/>
        <end position="111"/>
    </location>
</feature>
<dbReference type="Proteomes" id="UP000694395">
    <property type="component" value="Chromosome 15"/>
</dbReference>
<accession>A0A8K9WZZ8</accession>
<feature type="region of interest" description="Disordered" evidence="6">
    <location>
        <begin position="514"/>
        <end position="566"/>
    </location>
</feature>
<keyword evidence="1" id="KW-0479">Metal-binding</keyword>
<evidence type="ECO:0000256" key="4">
    <source>
        <dbReference type="PROSITE-ProRule" id="PRU00146"/>
    </source>
</evidence>
<dbReference type="InterPro" id="IPR001965">
    <property type="entry name" value="Znf_PHD"/>
</dbReference>
<evidence type="ECO:0000256" key="6">
    <source>
        <dbReference type="SAM" id="MobiDB-lite"/>
    </source>
</evidence>
<dbReference type="Gene3D" id="3.30.40.10">
    <property type="entry name" value="Zinc/RING finger domain, C3HC4 (zinc finger)"/>
    <property type="match status" value="1"/>
</dbReference>
<dbReference type="PROSITE" id="PS50016">
    <property type="entry name" value="ZF_PHD_2"/>
    <property type="match status" value="1"/>
</dbReference>
<keyword evidence="9" id="KW-1185">Reference proteome</keyword>
<dbReference type="GO" id="GO:0008270">
    <property type="term" value="F:zinc ion binding"/>
    <property type="evidence" value="ECO:0007669"/>
    <property type="project" value="UniProtKB-KW"/>
</dbReference>
<feature type="compositionally biased region" description="Low complexity" evidence="6">
    <location>
        <begin position="450"/>
        <end position="464"/>
    </location>
</feature>
<keyword evidence="5" id="KW-0175">Coiled coil</keyword>
<feature type="coiled-coil region" evidence="5">
    <location>
        <begin position="716"/>
        <end position="743"/>
    </location>
</feature>